<protein>
    <submittedName>
        <fullName evidence="2">Uncharacterized protein</fullName>
    </submittedName>
</protein>
<name>Q6ZKR1_ORYSJ</name>
<evidence type="ECO:0000256" key="1">
    <source>
        <dbReference type="SAM" id="MobiDB-lite"/>
    </source>
</evidence>
<dbReference type="AlphaFoldDB" id="Q6ZKR1"/>
<reference evidence="3" key="1">
    <citation type="journal article" date="2005" name="Nature">
        <title>The map-based sequence of the rice genome.</title>
        <authorList>
            <consortium name="International rice genome sequencing project (IRGSP)"/>
            <person name="Matsumoto T."/>
            <person name="Wu J."/>
            <person name="Kanamori H."/>
            <person name="Katayose Y."/>
            <person name="Fujisawa M."/>
            <person name="Namiki N."/>
            <person name="Mizuno H."/>
            <person name="Yamamoto K."/>
            <person name="Antonio B.A."/>
            <person name="Baba T."/>
            <person name="Sakata K."/>
            <person name="Nagamura Y."/>
            <person name="Aoki H."/>
            <person name="Arikawa K."/>
            <person name="Arita K."/>
            <person name="Bito T."/>
            <person name="Chiden Y."/>
            <person name="Fujitsuka N."/>
            <person name="Fukunaka R."/>
            <person name="Hamada M."/>
            <person name="Harada C."/>
            <person name="Hayashi A."/>
            <person name="Hijishita S."/>
            <person name="Honda M."/>
            <person name="Hosokawa S."/>
            <person name="Ichikawa Y."/>
            <person name="Idonuma A."/>
            <person name="Iijima M."/>
            <person name="Ikeda M."/>
            <person name="Ikeno M."/>
            <person name="Ito K."/>
            <person name="Ito S."/>
            <person name="Ito T."/>
            <person name="Ito Y."/>
            <person name="Ito Y."/>
            <person name="Iwabuchi A."/>
            <person name="Kamiya K."/>
            <person name="Karasawa W."/>
            <person name="Kurita K."/>
            <person name="Katagiri S."/>
            <person name="Kikuta A."/>
            <person name="Kobayashi H."/>
            <person name="Kobayashi N."/>
            <person name="Machita K."/>
            <person name="Maehara T."/>
            <person name="Masukawa M."/>
            <person name="Mizubayashi T."/>
            <person name="Mukai Y."/>
            <person name="Nagasaki H."/>
            <person name="Nagata Y."/>
            <person name="Naito S."/>
            <person name="Nakashima M."/>
            <person name="Nakama Y."/>
            <person name="Nakamichi Y."/>
            <person name="Nakamura M."/>
            <person name="Meguro A."/>
            <person name="Negishi M."/>
            <person name="Ohta I."/>
            <person name="Ohta T."/>
            <person name="Okamoto M."/>
            <person name="Ono N."/>
            <person name="Saji S."/>
            <person name="Sakaguchi M."/>
            <person name="Sakai K."/>
            <person name="Shibata M."/>
            <person name="Shimokawa T."/>
            <person name="Song J."/>
            <person name="Takazaki Y."/>
            <person name="Terasawa K."/>
            <person name="Tsugane M."/>
            <person name="Tsuji K."/>
            <person name="Ueda S."/>
            <person name="Waki K."/>
            <person name="Yamagata H."/>
            <person name="Yamamoto M."/>
            <person name="Yamamoto S."/>
            <person name="Yamane H."/>
            <person name="Yoshiki S."/>
            <person name="Yoshihara R."/>
            <person name="Yukawa K."/>
            <person name="Zhong H."/>
            <person name="Yano M."/>
            <person name="Yuan Q."/>
            <person name="Ouyang S."/>
            <person name="Liu J."/>
            <person name="Jones K.M."/>
            <person name="Gansberger K."/>
            <person name="Moffat K."/>
            <person name="Hill J."/>
            <person name="Bera J."/>
            <person name="Fadrosh D."/>
            <person name="Jin S."/>
            <person name="Johri S."/>
            <person name="Kim M."/>
            <person name="Overton L."/>
            <person name="Reardon M."/>
            <person name="Tsitrin T."/>
            <person name="Vuong H."/>
            <person name="Weaver B."/>
            <person name="Ciecko A."/>
            <person name="Tallon L."/>
            <person name="Jackson J."/>
            <person name="Pai G."/>
            <person name="Aken S.V."/>
            <person name="Utterback T."/>
            <person name="Reidmuller S."/>
            <person name="Feldblyum T."/>
            <person name="Hsiao J."/>
            <person name="Zismann V."/>
            <person name="Iobst S."/>
            <person name="de Vazeille A.R."/>
            <person name="Buell C.R."/>
            <person name="Ying K."/>
            <person name="Li Y."/>
            <person name="Lu T."/>
            <person name="Huang Y."/>
            <person name="Zhao Q."/>
            <person name="Feng Q."/>
            <person name="Zhang L."/>
            <person name="Zhu J."/>
            <person name="Weng Q."/>
            <person name="Mu J."/>
            <person name="Lu Y."/>
            <person name="Fan D."/>
            <person name="Liu Y."/>
            <person name="Guan J."/>
            <person name="Zhang Y."/>
            <person name="Yu S."/>
            <person name="Liu X."/>
            <person name="Zhang Y."/>
            <person name="Hong G."/>
            <person name="Han B."/>
            <person name="Choisne N."/>
            <person name="Demange N."/>
            <person name="Orjeda G."/>
            <person name="Samain S."/>
            <person name="Cattolico L."/>
            <person name="Pelletier E."/>
            <person name="Couloux A."/>
            <person name="Segurens B."/>
            <person name="Wincker P."/>
            <person name="D'Hont A."/>
            <person name="Scarpelli C."/>
            <person name="Weissenbach J."/>
            <person name="Salanoubat M."/>
            <person name="Quetier F."/>
            <person name="Yu Y."/>
            <person name="Kim H.R."/>
            <person name="Rambo T."/>
            <person name="Currie J."/>
            <person name="Collura K."/>
            <person name="Luo M."/>
            <person name="Yang T."/>
            <person name="Ammiraju J.S.S."/>
            <person name="Engler F."/>
            <person name="Soderlund C."/>
            <person name="Wing R.A."/>
            <person name="Palmer L.E."/>
            <person name="de la Bastide M."/>
            <person name="Spiegel L."/>
            <person name="Nascimento L."/>
            <person name="Zutavern T."/>
            <person name="O'Shaughnessy A."/>
            <person name="Dike S."/>
            <person name="Dedhia N."/>
            <person name="Preston R."/>
            <person name="Balija V."/>
            <person name="McCombie W.R."/>
            <person name="Chow T."/>
            <person name="Chen H."/>
            <person name="Chung M."/>
            <person name="Chen C."/>
            <person name="Shaw J."/>
            <person name="Wu H."/>
            <person name="Hsiao K."/>
            <person name="Chao Y."/>
            <person name="Chu M."/>
            <person name="Cheng C."/>
            <person name="Hour A."/>
            <person name="Lee P."/>
            <person name="Lin S."/>
            <person name="Lin Y."/>
            <person name="Liou J."/>
            <person name="Liu S."/>
            <person name="Hsing Y."/>
            <person name="Raghuvanshi S."/>
            <person name="Mohanty A."/>
            <person name="Bharti A.K."/>
            <person name="Gaur A."/>
            <person name="Gupta V."/>
            <person name="Kumar D."/>
            <person name="Ravi V."/>
            <person name="Vij S."/>
            <person name="Kapur A."/>
            <person name="Khurana P."/>
            <person name="Khurana P."/>
            <person name="Khurana J.P."/>
            <person name="Tyagi A.K."/>
            <person name="Gaikwad K."/>
            <person name="Singh A."/>
            <person name="Dalal V."/>
            <person name="Srivastava S."/>
            <person name="Dixit A."/>
            <person name="Pal A.K."/>
            <person name="Ghazi I.A."/>
            <person name="Yadav M."/>
            <person name="Pandit A."/>
            <person name="Bhargava A."/>
            <person name="Sureshbabu K."/>
            <person name="Batra K."/>
            <person name="Sharma T.R."/>
            <person name="Mohapatra T."/>
            <person name="Singh N.K."/>
            <person name="Messing J."/>
            <person name="Nelson A.B."/>
            <person name="Fuks G."/>
            <person name="Kavchok S."/>
            <person name="Keizer G."/>
            <person name="Linton E."/>
            <person name="Llaca V."/>
            <person name="Song R."/>
            <person name="Tanyolac B."/>
            <person name="Young S."/>
            <person name="Ho-Il K."/>
            <person name="Hahn J.H."/>
            <person name="Sangsakoo G."/>
            <person name="Vanavichit A."/>
            <person name="de Mattos Luiz.A.T."/>
            <person name="Zimmer P.D."/>
            <person name="Malone G."/>
            <person name="Dellagostin O."/>
            <person name="de Oliveira A.C."/>
            <person name="Bevan M."/>
            <person name="Bancroft I."/>
            <person name="Minx P."/>
            <person name="Cordum H."/>
            <person name="Wilson R."/>
            <person name="Cheng Z."/>
            <person name="Jin W."/>
            <person name="Jiang J."/>
            <person name="Leong S.A."/>
            <person name="Iwama H."/>
            <person name="Gojobori T."/>
            <person name="Itoh T."/>
            <person name="Niimura Y."/>
            <person name="Fujii Y."/>
            <person name="Habara T."/>
            <person name="Sakai H."/>
            <person name="Sato Y."/>
            <person name="Wilson G."/>
            <person name="Kumar K."/>
            <person name="McCouch S."/>
            <person name="Juretic N."/>
            <person name="Hoen D."/>
            <person name="Wright S."/>
            <person name="Bruskiewich R."/>
            <person name="Bureau T."/>
            <person name="Miyao A."/>
            <person name="Hirochika H."/>
            <person name="Nishikawa T."/>
            <person name="Kadowaki K."/>
            <person name="Sugiura M."/>
            <person name="Burr B."/>
            <person name="Sasaki T."/>
        </authorList>
    </citation>
    <scope>NUCLEOTIDE SEQUENCE [LARGE SCALE GENOMIC DNA]</scope>
    <source>
        <strain evidence="3">cv. Nipponbare</strain>
    </source>
</reference>
<dbReference type="EMBL" id="AP003871">
    <property type="protein sequence ID" value="BAD08787.1"/>
    <property type="molecule type" value="Genomic_DNA"/>
</dbReference>
<reference evidence="3" key="2">
    <citation type="journal article" date="2008" name="Nucleic Acids Res.">
        <title>The rice annotation project database (RAP-DB): 2008 update.</title>
        <authorList>
            <consortium name="The rice annotation project (RAP)"/>
        </authorList>
    </citation>
    <scope>GENOME REANNOTATION</scope>
    <source>
        <strain evidence="3">cv. Nipponbare</strain>
    </source>
</reference>
<gene>
    <name evidence="2" type="primary">OJ1117_F10.15</name>
</gene>
<proteinExistence type="predicted"/>
<evidence type="ECO:0000313" key="3">
    <source>
        <dbReference type="Proteomes" id="UP000000763"/>
    </source>
</evidence>
<accession>Q6ZKR1</accession>
<dbReference type="Proteomes" id="UP000000763">
    <property type="component" value="Chromosome 8"/>
</dbReference>
<sequence>MPEPASPSRPSARAVLAQEWVDAAMEEQREGERRRASAEDLGDELGSHAVELGEAKAGRRRRGEGRNGLGWEESAKTPPRLGGGGGGAVAVTPNGSLIASLSHPSCLHPLLLHLSAPPPHALRL</sequence>
<feature type="region of interest" description="Disordered" evidence="1">
    <location>
        <begin position="24"/>
        <end position="89"/>
    </location>
</feature>
<feature type="compositionally biased region" description="Basic and acidic residues" evidence="1">
    <location>
        <begin position="26"/>
        <end position="38"/>
    </location>
</feature>
<evidence type="ECO:0000313" key="2">
    <source>
        <dbReference type="EMBL" id="BAD08787.1"/>
    </source>
</evidence>
<organism evidence="2 3">
    <name type="scientific">Oryza sativa subsp. japonica</name>
    <name type="common">Rice</name>
    <dbReference type="NCBI Taxonomy" id="39947"/>
    <lineage>
        <taxon>Eukaryota</taxon>
        <taxon>Viridiplantae</taxon>
        <taxon>Streptophyta</taxon>
        <taxon>Embryophyta</taxon>
        <taxon>Tracheophyta</taxon>
        <taxon>Spermatophyta</taxon>
        <taxon>Magnoliopsida</taxon>
        <taxon>Liliopsida</taxon>
        <taxon>Poales</taxon>
        <taxon>Poaceae</taxon>
        <taxon>BOP clade</taxon>
        <taxon>Oryzoideae</taxon>
        <taxon>Oryzeae</taxon>
        <taxon>Oryzinae</taxon>
        <taxon>Oryza</taxon>
        <taxon>Oryza sativa</taxon>
    </lineage>
</organism>